<name>G2J7T1_9BURK</name>
<dbReference type="InterPro" id="IPR002104">
    <property type="entry name" value="Integrase_catalytic"/>
</dbReference>
<comment type="caution">
    <text evidence="3">The sequence shown here is derived from an EMBL/GenBank/DDBJ whole genome shotgun (WGS) entry which is preliminary data.</text>
</comment>
<dbReference type="GO" id="GO:0015074">
    <property type="term" value="P:DNA integration"/>
    <property type="evidence" value="ECO:0007669"/>
    <property type="project" value="InterPro"/>
</dbReference>
<dbReference type="SUPFAM" id="SSF56349">
    <property type="entry name" value="DNA breaking-rejoining enzymes"/>
    <property type="match status" value="1"/>
</dbReference>
<evidence type="ECO:0000256" key="1">
    <source>
        <dbReference type="ARBA" id="ARBA00023172"/>
    </source>
</evidence>
<feature type="domain" description="Tyr recombinase" evidence="2">
    <location>
        <begin position="115"/>
        <end position="300"/>
    </location>
</feature>
<sequence length="307" mass="34920">MTMNLNRAGVQTRTQSTVEHYLKRAHQLLARIADEMQLPEDAYPPPDEVVRYMEQRAHQWKWATFRQYQASLVYRYAREYEKNGDPLFAKTAQALRVLSHKTCQPAHVIGHTSSRKRKGIPQRDFEALVARLSNPKQNSDYAKRTALWLAAAAVTGLRPCEWRTAQLNEDATQLIVQNAKATNGRANGASRTIAIRPEDAASIQAHLASIHELLARGYPFAHIHQCCSIALNRACKALWGTDPAKRYALYSARHQFAANAKATTSQQEVARLLGHHSIRTARRHYAPRRSAWLKFRQADDMAPKHER</sequence>
<reference evidence="3 4" key="1">
    <citation type="submission" date="2011-08" db="EMBL/GenBank/DDBJ databases">
        <title>The genome of the obligate endobacterium of an arbuscular mycorrhizal fungus reveals an interphylum network of nutritional interactions.</title>
        <authorList>
            <person name="Ghignone S."/>
            <person name="Salvioli A."/>
            <person name="Anca I."/>
            <person name="Lumini E."/>
            <person name="Ortu G."/>
            <person name="Petiti L."/>
            <person name="Cruveiller S."/>
            <person name="Bianciotto V."/>
            <person name="Piffanelli P."/>
            <person name="Lanfranco L."/>
            <person name="Bonfante P."/>
        </authorList>
    </citation>
    <scope>NUCLEOTIDE SEQUENCE [LARGE SCALE GENOMIC DNA]</scope>
    <source>
        <strain evidence="3 4">BEG34</strain>
    </source>
</reference>
<dbReference type="Proteomes" id="UP000054051">
    <property type="component" value="Unassembled WGS sequence"/>
</dbReference>
<dbReference type="AlphaFoldDB" id="G2J7T1"/>
<dbReference type="PROSITE" id="PS51898">
    <property type="entry name" value="TYR_RECOMBINASE"/>
    <property type="match status" value="1"/>
</dbReference>
<evidence type="ECO:0000313" key="4">
    <source>
        <dbReference type="Proteomes" id="UP000054051"/>
    </source>
</evidence>
<dbReference type="GO" id="GO:0003677">
    <property type="term" value="F:DNA binding"/>
    <property type="evidence" value="ECO:0007669"/>
    <property type="project" value="InterPro"/>
</dbReference>
<dbReference type="Gene3D" id="1.10.443.10">
    <property type="entry name" value="Intergrase catalytic core"/>
    <property type="match status" value="1"/>
</dbReference>
<dbReference type="InterPro" id="IPR011010">
    <property type="entry name" value="DNA_brk_join_enz"/>
</dbReference>
<evidence type="ECO:0000259" key="2">
    <source>
        <dbReference type="PROSITE" id="PS51898"/>
    </source>
</evidence>
<dbReference type="InterPro" id="IPR013762">
    <property type="entry name" value="Integrase-like_cat_sf"/>
</dbReference>
<keyword evidence="1" id="KW-0233">DNA recombination</keyword>
<dbReference type="eggNOG" id="ENOG5032Y6P">
    <property type="taxonomic scope" value="Bacteria"/>
</dbReference>
<organism evidence="3 4">
    <name type="scientific">Candidatus Glomeribacter gigasporarum BEG34</name>
    <dbReference type="NCBI Taxonomy" id="1070319"/>
    <lineage>
        <taxon>Bacteria</taxon>
        <taxon>Pseudomonadati</taxon>
        <taxon>Pseudomonadota</taxon>
        <taxon>Betaproteobacteria</taxon>
        <taxon>Burkholderiales</taxon>
        <taxon>Burkholderiaceae</taxon>
        <taxon>Candidatus Glomeribacter</taxon>
    </lineage>
</organism>
<protein>
    <submittedName>
        <fullName evidence="3">Phage integrase family protein</fullName>
    </submittedName>
</protein>
<dbReference type="OrthoDB" id="8883268at2"/>
<dbReference type="EMBL" id="CAFB01000034">
    <property type="protein sequence ID" value="CCD28826.1"/>
    <property type="molecule type" value="Genomic_DNA"/>
</dbReference>
<evidence type="ECO:0000313" key="3">
    <source>
        <dbReference type="EMBL" id="CCD28826.1"/>
    </source>
</evidence>
<dbReference type="CDD" id="cd00397">
    <property type="entry name" value="DNA_BRE_C"/>
    <property type="match status" value="1"/>
</dbReference>
<gene>
    <name evidence="3" type="ORF">CAGGBEG34_180138</name>
</gene>
<dbReference type="GO" id="GO:0006310">
    <property type="term" value="P:DNA recombination"/>
    <property type="evidence" value="ECO:0007669"/>
    <property type="project" value="UniProtKB-KW"/>
</dbReference>
<keyword evidence="4" id="KW-1185">Reference proteome</keyword>
<proteinExistence type="predicted"/>
<accession>G2J7T1</accession>